<evidence type="ECO:0000256" key="6">
    <source>
        <dbReference type="ARBA" id="ARBA00022692"/>
    </source>
</evidence>
<keyword evidence="5 10" id="KW-0145">Chemotaxis</keyword>
<dbReference type="GO" id="GO:0006935">
    <property type="term" value="P:chemotaxis"/>
    <property type="evidence" value="ECO:0007669"/>
    <property type="project" value="UniProtKB-KW"/>
</dbReference>
<dbReference type="RefSeq" id="WP_257819614.1">
    <property type="nucleotide sequence ID" value="NZ_JABXYM010000001.1"/>
</dbReference>
<keyword evidence="7 10" id="KW-0283">Flagellar rotation</keyword>
<dbReference type="AlphaFoldDB" id="A0A9Q4AYZ7"/>
<keyword evidence="11" id="KW-0969">Cilium</keyword>
<dbReference type="GO" id="GO:0005886">
    <property type="term" value="C:plasma membrane"/>
    <property type="evidence" value="ECO:0007669"/>
    <property type="project" value="UniProtKB-SubCell"/>
</dbReference>
<keyword evidence="9 10" id="KW-0472">Membrane</keyword>
<evidence type="ECO:0000256" key="4">
    <source>
        <dbReference type="ARBA" id="ARBA00022475"/>
    </source>
</evidence>
<keyword evidence="12" id="KW-1185">Reference proteome</keyword>
<evidence type="ECO:0000313" key="12">
    <source>
        <dbReference type="Proteomes" id="UP001057753"/>
    </source>
</evidence>
<evidence type="ECO:0000256" key="1">
    <source>
        <dbReference type="ARBA" id="ARBA00002254"/>
    </source>
</evidence>
<dbReference type="GO" id="GO:0071973">
    <property type="term" value="P:bacterial-type flagellum-dependent cell motility"/>
    <property type="evidence" value="ECO:0007669"/>
    <property type="project" value="InterPro"/>
</dbReference>
<accession>A0A9Q4AYZ7</accession>
<evidence type="ECO:0000313" key="11">
    <source>
        <dbReference type="EMBL" id="MCR6094991.1"/>
    </source>
</evidence>
<dbReference type="EMBL" id="JABXYM010000001">
    <property type="protein sequence ID" value="MCR6094991.1"/>
    <property type="molecule type" value="Genomic_DNA"/>
</dbReference>
<dbReference type="GO" id="GO:0009425">
    <property type="term" value="C:bacterial-type flagellum basal body"/>
    <property type="evidence" value="ECO:0007669"/>
    <property type="project" value="InterPro"/>
</dbReference>
<evidence type="ECO:0000256" key="9">
    <source>
        <dbReference type="ARBA" id="ARBA00023136"/>
    </source>
</evidence>
<sequence>MAEEMEVSETSKTQTGKRRLVIILSASLLALIILVSGVVLIAIPNEKLKTAYADFTKEEEWDRIYHLEENGYMLDNGQFIRVSFAFVVTDSSQVTALSDGQSLLKYTITDVISGKKRSAFRGPDQLRQFEEDIKESLNKAYSDVELEHVYITSFVIS</sequence>
<gene>
    <name evidence="11" type="ORF">HXA33_00325</name>
</gene>
<keyword evidence="11" id="KW-0966">Cell projection</keyword>
<dbReference type="Proteomes" id="UP001057753">
    <property type="component" value="Unassembled WGS sequence"/>
</dbReference>
<protein>
    <recommendedName>
        <fullName evidence="10">Flagellar protein FliL</fullName>
    </recommendedName>
</protein>
<evidence type="ECO:0000256" key="8">
    <source>
        <dbReference type="ARBA" id="ARBA00022989"/>
    </source>
</evidence>
<dbReference type="InterPro" id="IPR005503">
    <property type="entry name" value="FliL"/>
</dbReference>
<evidence type="ECO:0000256" key="7">
    <source>
        <dbReference type="ARBA" id="ARBA00022779"/>
    </source>
</evidence>
<comment type="similarity">
    <text evidence="3 10">Belongs to the FliL family.</text>
</comment>
<comment type="caution">
    <text evidence="11">The sequence shown here is derived from an EMBL/GenBank/DDBJ whole genome shotgun (WGS) entry which is preliminary data.</text>
</comment>
<organism evidence="11 12">
    <name type="scientific">Salipaludibacillus agaradhaerens</name>
    <name type="common">Bacillus agaradhaerens</name>
    <dbReference type="NCBI Taxonomy" id="76935"/>
    <lineage>
        <taxon>Bacteria</taxon>
        <taxon>Bacillati</taxon>
        <taxon>Bacillota</taxon>
        <taxon>Bacilli</taxon>
        <taxon>Bacillales</taxon>
        <taxon>Bacillaceae</taxon>
    </lineage>
</organism>
<keyword evidence="8 10" id="KW-1133">Transmembrane helix</keyword>
<comment type="subcellular location">
    <subcellularLocation>
        <location evidence="2">Cell membrane</location>
        <topology evidence="2">Single-pass membrane protein</topology>
    </subcellularLocation>
</comment>
<proteinExistence type="inferred from homology"/>
<dbReference type="Pfam" id="PF03748">
    <property type="entry name" value="FliL"/>
    <property type="match status" value="1"/>
</dbReference>
<comment type="function">
    <text evidence="1 10">Controls the rotational direction of flagella during chemotaxis.</text>
</comment>
<evidence type="ECO:0000256" key="3">
    <source>
        <dbReference type="ARBA" id="ARBA00008281"/>
    </source>
</evidence>
<reference evidence="11" key="1">
    <citation type="submission" date="2020-06" db="EMBL/GenBank/DDBJ databases">
        <title>Insight into the genomes of haloalkaliphilic bacilli from Kenyan soda lakes.</title>
        <authorList>
            <person name="Mwirichia R."/>
            <person name="Villamizar G.C."/>
            <person name="Poehlein A."/>
            <person name="Mugweru J."/>
            <person name="Kipnyargis A."/>
            <person name="Kiplimo D."/>
            <person name="Orwa P."/>
            <person name="Daniel R."/>
        </authorList>
    </citation>
    <scope>NUCLEOTIDE SEQUENCE</scope>
    <source>
        <strain evidence="11">B1096_S55</strain>
    </source>
</reference>
<evidence type="ECO:0000256" key="5">
    <source>
        <dbReference type="ARBA" id="ARBA00022500"/>
    </source>
</evidence>
<evidence type="ECO:0000256" key="2">
    <source>
        <dbReference type="ARBA" id="ARBA00004162"/>
    </source>
</evidence>
<keyword evidence="4 10" id="KW-1003">Cell membrane</keyword>
<feature type="transmembrane region" description="Helical" evidence="10">
    <location>
        <begin position="20"/>
        <end position="43"/>
    </location>
</feature>
<keyword evidence="6 10" id="KW-0812">Transmembrane</keyword>
<keyword evidence="11" id="KW-0282">Flagellum</keyword>
<evidence type="ECO:0000256" key="10">
    <source>
        <dbReference type="RuleBase" id="RU364125"/>
    </source>
</evidence>
<name>A0A9Q4AYZ7_SALAG</name>